<dbReference type="RefSeq" id="WP_013278622.1">
    <property type="nucleotide sequence ID" value="NC_014378.1"/>
</dbReference>
<dbReference type="KEGG" id="aar:Acear_1672"/>
<gene>
    <name evidence="1" type="ordered locus">Acear_1672</name>
</gene>
<evidence type="ECO:0000313" key="2">
    <source>
        <dbReference type="Proteomes" id="UP000001661"/>
    </source>
</evidence>
<organism evidence="1 2">
    <name type="scientific">Acetohalobium arabaticum (strain ATCC 49924 / DSM 5501 / Z-7288)</name>
    <dbReference type="NCBI Taxonomy" id="574087"/>
    <lineage>
        <taxon>Bacteria</taxon>
        <taxon>Bacillati</taxon>
        <taxon>Bacillota</taxon>
        <taxon>Clostridia</taxon>
        <taxon>Halanaerobiales</taxon>
        <taxon>Halobacteroidaceae</taxon>
        <taxon>Acetohalobium</taxon>
    </lineage>
</organism>
<protein>
    <submittedName>
        <fullName evidence="1">Peptidase S7, Flavivirus NS3 serine protease</fullName>
    </submittedName>
</protein>
<keyword evidence="1" id="KW-0645">Protease</keyword>
<reference evidence="1 2" key="1">
    <citation type="journal article" date="2010" name="Stand. Genomic Sci.">
        <title>Complete genome sequence of Acetohalobium arabaticum type strain (Z-7288).</title>
        <authorList>
            <person name="Sikorski J."/>
            <person name="Lapidus A."/>
            <person name="Chertkov O."/>
            <person name="Lucas S."/>
            <person name="Copeland A."/>
            <person name="Glavina Del Rio T."/>
            <person name="Nolan M."/>
            <person name="Tice H."/>
            <person name="Cheng J.F."/>
            <person name="Han C."/>
            <person name="Brambilla E."/>
            <person name="Pitluck S."/>
            <person name="Liolios K."/>
            <person name="Ivanova N."/>
            <person name="Mavromatis K."/>
            <person name="Mikhailova N."/>
            <person name="Pati A."/>
            <person name="Bruce D."/>
            <person name="Detter C."/>
            <person name="Tapia R."/>
            <person name="Goodwin L."/>
            <person name="Chen A."/>
            <person name="Palaniappan K."/>
            <person name="Land M."/>
            <person name="Hauser L."/>
            <person name="Chang Y.J."/>
            <person name="Jeffries C.D."/>
            <person name="Rohde M."/>
            <person name="Goker M."/>
            <person name="Spring S."/>
            <person name="Woyke T."/>
            <person name="Bristow J."/>
            <person name="Eisen J.A."/>
            <person name="Markowitz V."/>
            <person name="Hugenholtz P."/>
            <person name="Kyrpides N.C."/>
            <person name="Klenk H.P."/>
        </authorList>
    </citation>
    <scope>NUCLEOTIDE SEQUENCE [LARGE SCALE GENOMIC DNA]</scope>
    <source>
        <strain evidence="2">ATCC 49924 / DSM 5501 / Z-7288</strain>
    </source>
</reference>
<dbReference type="Proteomes" id="UP000001661">
    <property type="component" value="Chromosome"/>
</dbReference>
<sequence length="377" mass="40885">MQVKGIAKSIVDKLVNRSIELSQGRSAGALGLINQDGYIDALSEIVNGGLSGLPYRQLLSKVVTTAGKSLIEVVNQLPDNAVLISTNPGKTGLITSTSGINTLNLPVVSIGVKQLSLAGVGILYPKSEYFDLATESEKIELKKLAARDMDEEREILKESSKLKLNFLDISEELEVIEIEERPFSISIKSDEEWHLPRLEVDSIDKDFVAELVDKSTSIEQGREVAAMGVIEDGTVVQSGDLVVGGMGYIPSRLLASGYTDISGISLRQAYNKEVPHNAVVVHTHPGGTGVMHRGDAMAGPGMWGRPVIAIGHDKAGEVKGATVIEMQSEVTDLAEEAEKVGQKYYEAQTPEEEAEIRKRRFGIVQEYTDLCKPIEIE</sequence>
<keyword evidence="2" id="KW-1185">Reference proteome</keyword>
<dbReference type="eggNOG" id="ENOG502Z9UQ">
    <property type="taxonomic scope" value="Bacteria"/>
</dbReference>
<dbReference type="GO" id="GO:0008233">
    <property type="term" value="F:peptidase activity"/>
    <property type="evidence" value="ECO:0007669"/>
    <property type="project" value="UniProtKB-KW"/>
</dbReference>
<dbReference type="AlphaFoldDB" id="D9QRN6"/>
<dbReference type="OrthoDB" id="1805255at2"/>
<name>D9QRN6_ACEAZ</name>
<proteinExistence type="predicted"/>
<dbReference type="STRING" id="574087.Acear_1672"/>
<accession>D9QRN6</accession>
<dbReference type="GO" id="GO:0006508">
    <property type="term" value="P:proteolysis"/>
    <property type="evidence" value="ECO:0007669"/>
    <property type="project" value="UniProtKB-KW"/>
</dbReference>
<dbReference type="EMBL" id="CP002105">
    <property type="protein sequence ID" value="ADL13177.1"/>
    <property type="molecule type" value="Genomic_DNA"/>
</dbReference>
<evidence type="ECO:0000313" key="1">
    <source>
        <dbReference type="EMBL" id="ADL13177.1"/>
    </source>
</evidence>
<keyword evidence="1" id="KW-0378">Hydrolase</keyword>
<dbReference type="HOGENOM" id="CLU_731086_0_0_9"/>